<sequence length="68" mass="7743">MGMVIPMLLARSTKSKNFFYIYELIVHLATKLANKSEKSALLRVHVHVGYVISHNADDIEKAVKRDCK</sequence>
<gene>
    <name evidence="1" type="ORF">HMPREF0973_02076</name>
</gene>
<accession>C9MR41</accession>
<proteinExistence type="predicted"/>
<organism evidence="1 2">
    <name type="scientific">Prevotella veroralis F0319</name>
    <dbReference type="NCBI Taxonomy" id="649761"/>
    <lineage>
        <taxon>Bacteria</taxon>
        <taxon>Pseudomonadati</taxon>
        <taxon>Bacteroidota</taxon>
        <taxon>Bacteroidia</taxon>
        <taxon>Bacteroidales</taxon>
        <taxon>Prevotellaceae</taxon>
        <taxon>Prevotella</taxon>
    </lineage>
</organism>
<dbReference type="AlphaFoldDB" id="C9MR41"/>
<dbReference type="Proteomes" id="UP000003327">
    <property type="component" value="Unassembled WGS sequence"/>
</dbReference>
<reference evidence="1 2" key="1">
    <citation type="submission" date="2009-09" db="EMBL/GenBank/DDBJ databases">
        <authorList>
            <person name="Weinstock G."/>
            <person name="Sodergren E."/>
            <person name="Clifton S."/>
            <person name="Fulton L."/>
            <person name="Fulton B."/>
            <person name="Courtney L."/>
            <person name="Fronick C."/>
            <person name="Harrison M."/>
            <person name="Strong C."/>
            <person name="Farmer C."/>
            <person name="Delahaunty K."/>
            <person name="Markovic C."/>
            <person name="Hall O."/>
            <person name="Minx P."/>
            <person name="Tomlinson C."/>
            <person name="Mitreva M."/>
            <person name="Nelson J."/>
            <person name="Hou S."/>
            <person name="Wollam A."/>
            <person name="Pepin K.H."/>
            <person name="Johnson M."/>
            <person name="Bhonagiri V."/>
            <person name="Nash W.E."/>
            <person name="Warren W."/>
            <person name="Chinwalla A."/>
            <person name="Mardis E.R."/>
            <person name="Wilson R.K."/>
        </authorList>
    </citation>
    <scope>NUCLEOTIDE SEQUENCE [LARGE SCALE GENOMIC DNA]</scope>
    <source>
        <strain evidence="1 2">F0319</strain>
    </source>
</reference>
<dbReference type="EMBL" id="ACVA01000048">
    <property type="protein sequence ID" value="EEX18014.1"/>
    <property type="molecule type" value="Genomic_DNA"/>
</dbReference>
<keyword evidence="2" id="KW-1185">Reference proteome</keyword>
<comment type="caution">
    <text evidence="1">The sequence shown here is derived from an EMBL/GenBank/DDBJ whole genome shotgun (WGS) entry which is preliminary data.</text>
</comment>
<evidence type="ECO:0000313" key="2">
    <source>
        <dbReference type="Proteomes" id="UP000003327"/>
    </source>
</evidence>
<evidence type="ECO:0000313" key="1">
    <source>
        <dbReference type="EMBL" id="EEX18014.1"/>
    </source>
</evidence>
<dbReference type="STRING" id="649761.HMPREF0973_02076"/>
<name>C9MR41_9BACT</name>
<dbReference type="HOGENOM" id="CLU_2790552_0_0_10"/>
<protein>
    <submittedName>
        <fullName evidence="1">Uncharacterized protein</fullName>
    </submittedName>
</protein>